<sequence>MSSLSNAINILENVVEDQTNDKKMAVPLDCSSMELIRSLNRCMNPSEFEHWHLRQLDWVHRNAQNENLEHLCEAVAMELRPAIMKAYVLRHHTWRRTSFPHPFSSARHMVVSALEDVLGAFRAFHNVYKQPDFEAVHIRAMLQRYLASTFDLMFLFGDLAPRRREDRFFLRCWEAALLKSRYDDFRFDHNLEYADVDRHQMENTNLSGAIPPQDQFPGICLAHHPSRPVAILNTCPYGPSIMPNHWSPQ</sequence>
<dbReference type="Proteomes" id="UP000235786">
    <property type="component" value="Unassembled WGS sequence"/>
</dbReference>
<reference evidence="1 2" key="1">
    <citation type="submission" date="2016-04" db="EMBL/GenBank/DDBJ databases">
        <title>A degradative enzymes factory behind the ericoid mycorrhizal symbiosis.</title>
        <authorList>
            <consortium name="DOE Joint Genome Institute"/>
            <person name="Martino E."/>
            <person name="Morin E."/>
            <person name="Grelet G."/>
            <person name="Kuo A."/>
            <person name="Kohler A."/>
            <person name="Daghino S."/>
            <person name="Barry K."/>
            <person name="Choi C."/>
            <person name="Cichocki N."/>
            <person name="Clum A."/>
            <person name="Copeland A."/>
            <person name="Hainaut M."/>
            <person name="Haridas S."/>
            <person name="Labutti K."/>
            <person name="Lindquist E."/>
            <person name="Lipzen A."/>
            <person name="Khouja H.-R."/>
            <person name="Murat C."/>
            <person name="Ohm R."/>
            <person name="Olson A."/>
            <person name="Spatafora J."/>
            <person name="Veneault-Fourrey C."/>
            <person name="Henrissat B."/>
            <person name="Grigoriev I."/>
            <person name="Martin F."/>
            <person name="Perotto S."/>
        </authorList>
    </citation>
    <scope>NUCLEOTIDE SEQUENCE [LARGE SCALE GENOMIC DNA]</scope>
    <source>
        <strain evidence="1 2">F</strain>
    </source>
</reference>
<dbReference type="EMBL" id="KZ613947">
    <property type="protein sequence ID" value="PMD39213.1"/>
    <property type="molecule type" value="Genomic_DNA"/>
</dbReference>
<evidence type="ECO:0000313" key="2">
    <source>
        <dbReference type="Proteomes" id="UP000235786"/>
    </source>
</evidence>
<keyword evidence="2" id="KW-1185">Reference proteome</keyword>
<organism evidence="1 2">
    <name type="scientific">Hyaloscypha variabilis (strain UAMH 11265 / GT02V1 / F)</name>
    <name type="common">Meliniomyces variabilis</name>
    <dbReference type="NCBI Taxonomy" id="1149755"/>
    <lineage>
        <taxon>Eukaryota</taxon>
        <taxon>Fungi</taxon>
        <taxon>Dikarya</taxon>
        <taxon>Ascomycota</taxon>
        <taxon>Pezizomycotina</taxon>
        <taxon>Leotiomycetes</taxon>
        <taxon>Helotiales</taxon>
        <taxon>Hyaloscyphaceae</taxon>
        <taxon>Hyaloscypha</taxon>
        <taxon>Hyaloscypha variabilis</taxon>
    </lineage>
</organism>
<protein>
    <submittedName>
        <fullName evidence="1">Uncharacterized protein</fullName>
    </submittedName>
</protein>
<name>A0A2J6RL14_HYAVF</name>
<dbReference type="OrthoDB" id="3509776at2759"/>
<dbReference type="AlphaFoldDB" id="A0A2J6RL14"/>
<evidence type="ECO:0000313" key="1">
    <source>
        <dbReference type="EMBL" id="PMD39213.1"/>
    </source>
</evidence>
<proteinExistence type="predicted"/>
<gene>
    <name evidence="1" type="ORF">L207DRAFT_55203</name>
</gene>
<accession>A0A2J6RL14</accession>